<keyword evidence="2" id="KW-1185">Reference proteome</keyword>
<dbReference type="Proteomes" id="UP000270094">
    <property type="component" value="Unassembled WGS sequence"/>
</dbReference>
<gene>
    <name evidence="1" type="ORF">SVUK_LOCUS1009</name>
</gene>
<organism evidence="1 2">
    <name type="scientific">Strongylus vulgaris</name>
    <name type="common">Blood worm</name>
    <dbReference type="NCBI Taxonomy" id="40348"/>
    <lineage>
        <taxon>Eukaryota</taxon>
        <taxon>Metazoa</taxon>
        <taxon>Ecdysozoa</taxon>
        <taxon>Nematoda</taxon>
        <taxon>Chromadorea</taxon>
        <taxon>Rhabditida</taxon>
        <taxon>Rhabditina</taxon>
        <taxon>Rhabditomorpha</taxon>
        <taxon>Strongyloidea</taxon>
        <taxon>Strongylidae</taxon>
        <taxon>Strongylus</taxon>
    </lineage>
</organism>
<proteinExistence type="predicted"/>
<dbReference type="OrthoDB" id="5783368at2759"/>
<reference evidence="1 2" key="1">
    <citation type="submission" date="2018-11" db="EMBL/GenBank/DDBJ databases">
        <authorList>
            <consortium name="Pathogen Informatics"/>
        </authorList>
    </citation>
    <scope>NUCLEOTIDE SEQUENCE [LARGE SCALE GENOMIC DNA]</scope>
</reference>
<evidence type="ECO:0000313" key="1">
    <source>
        <dbReference type="EMBL" id="VDM66011.1"/>
    </source>
</evidence>
<protein>
    <submittedName>
        <fullName evidence="1">Uncharacterized protein</fullName>
    </submittedName>
</protein>
<evidence type="ECO:0000313" key="2">
    <source>
        <dbReference type="Proteomes" id="UP000270094"/>
    </source>
</evidence>
<dbReference type="EMBL" id="UYYB01001876">
    <property type="protein sequence ID" value="VDM66011.1"/>
    <property type="molecule type" value="Genomic_DNA"/>
</dbReference>
<accession>A0A3P7HY79</accession>
<sequence>MPLTKECNNEPGPAKNNLNITPYEIRYLKYSWEKASSAADIGCELVARLLNDNRTRFRALIESHSGDVLGSANLAADDVKKFRRARSVAHGVVMFFNQVYDNYLNSND</sequence>
<dbReference type="AlphaFoldDB" id="A0A3P7HY79"/>
<name>A0A3P7HY79_STRVU</name>